<keyword evidence="2" id="KW-1133">Transmembrane helix</keyword>
<evidence type="ECO:0000313" key="3">
    <source>
        <dbReference type="EMBL" id="MCP3425084.1"/>
    </source>
</evidence>
<feature type="compositionally biased region" description="Polar residues" evidence="1">
    <location>
        <begin position="219"/>
        <end position="228"/>
    </location>
</feature>
<keyword evidence="4" id="KW-1185">Reference proteome</keyword>
<gene>
    <name evidence="3" type="ORF">NBM05_03330</name>
</gene>
<feature type="compositionally biased region" description="Basic and acidic residues" evidence="1">
    <location>
        <begin position="234"/>
        <end position="246"/>
    </location>
</feature>
<dbReference type="Proteomes" id="UP001139502">
    <property type="component" value="Unassembled WGS sequence"/>
</dbReference>
<keyword evidence="2" id="KW-0812">Transmembrane</keyword>
<organism evidence="3 4">
    <name type="scientific">Rothia santali</name>
    <dbReference type="NCBI Taxonomy" id="2949643"/>
    <lineage>
        <taxon>Bacteria</taxon>
        <taxon>Bacillati</taxon>
        <taxon>Actinomycetota</taxon>
        <taxon>Actinomycetes</taxon>
        <taxon>Micrococcales</taxon>
        <taxon>Micrococcaceae</taxon>
        <taxon>Rothia</taxon>
    </lineage>
</organism>
<feature type="compositionally biased region" description="Basic and acidic residues" evidence="1">
    <location>
        <begin position="160"/>
        <end position="186"/>
    </location>
</feature>
<evidence type="ECO:0000313" key="4">
    <source>
        <dbReference type="Proteomes" id="UP001139502"/>
    </source>
</evidence>
<dbReference type="EMBL" id="JANAFB010000005">
    <property type="protein sequence ID" value="MCP3425084.1"/>
    <property type="molecule type" value="Genomic_DNA"/>
</dbReference>
<feature type="transmembrane region" description="Helical" evidence="2">
    <location>
        <begin position="66"/>
        <end position="95"/>
    </location>
</feature>
<protein>
    <submittedName>
        <fullName evidence="3">Phage holin family protein</fullName>
    </submittedName>
</protein>
<accession>A0A9X2H8N3</accession>
<proteinExistence type="predicted"/>
<reference evidence="3" key="1">
    <citation type="submission" date="2022-06" db="EMBL/GenBank/DDBJ databases">
        <title>Rothia sp. isolated from sandalwood seedling.</title>
        <authorList>
            <person name="Tuikhar N."/>
            <person name="Kirdat K."/>
            <person name="Thorat V."/>
            <person name="Swetha P."/>
            <person name="Padma S."/>
            <person name="Sundararaj R."/>
            <person name="Yadav A."/>
        </authorList>
    </citation>
    <scope>NUCLEOTIDE SEQUENCE</scope>
    <source>
        <strain evidence="3">AR01</strain>
    </source>
</reference>
<feature type="region of interest" description="Disordered" evidence="1">
    <location>
        <begin position="1"/>
        <end position="20"/>
    </location>
</feature>
<evidence type="ECO:0000256" key="1">
    <source>
        <dbReference type="SAM" id="MobiDB-lite"/>
    </source>
</evidence>
<dbReference type="RefSeq" id="WP_254165104.1">
    <property type="nucleotide sequence ID" value="NZ_JANAFB010000005.1"/>
</dbReference>
<feature type="transmembrane region" description="Helical" evidence="2">
    <location>
        <begin position="101"/>
        <end position="125"/>
    </location>
</feature>
<feature type="region of interest" description="Disordered" evidence="1">
    <location>
        <begin position="159"/>
        <end position="256"/>
    </location>
</feature>
<comment type="caution">
    <text evidence="3">The sequence shown here is derived from an EMBL/GenBank/DDBJ whole genome shotgun (WGS) entry which is preliminary data.</text>
</comment>
<dbReference type="AlphaFoldDB" id="A0A9X2H8N3"/>
<sequence length="290" mass="31341">MSHAPGPAEPGTTSRPRSYRSGIGTLKNGATQLLGISKVATRLGPKQIKDELQIAKLEMKDKGVKLGIGAAFVVAGLVFLLLAVIALVVAAVAGLSKVMEAWLAALLIAVLFLVILAVLALIGLLKIKAQLPLKPESAIFGLLYDVGVAKEGSDYTATRVRREMREKQEAKQREKDEESRRRRAGEAPEVPQPSQDQLEQRTKARRDHLKSLRDDLGQQARTIRSTATGLVGKTKHDARSAPDRARSAASGFASNAQDPEALRLRWKPLAVLAVSLGTAAVFLARLLKRR</sequence>
<name>A0A9X2H8N3_9MICC</name>
<feature type="transmembrane region" description="Helical" evidence="2">
    <location>
        <begin position="269"/>
        <end position="287"/>
    </location>
</feature>
<keyword evidence="2" id="KW-0472">Membrane</keyword>
<dbReference type="InterPro" id="IPR009937">
    <property type="entry name" value="Phage_holin_3_6"/>
</dbReference>
<evidence type="ECO:0000256" key="2">
    <source>
        <dbReference type="SAM" id="Phobius"/>
    </source>
</evidence>
<dbReference type="Pfam" id="PF07332">
    <property type="entry name" value="Phage_holin_3_6"/>
    <property type="match status" value="1"/>
</dbReference>